<dbReference type="SMART" id="SM00830">
    <property type="entry name" value="CM_2"/>
    <property type="match status" value="1"/>
</dbReference>
<feature type="domain" description="Chorismate mutase" evidence="3">
    <location>
        <begin position="6"/>
        <end position="97"/>
    </location>
</feature>
<dbReference type="EMBL" id="CP061860">
    <property type="protein sequence ID" value="QOD59145.1"/>
    <property type="molecule type" value="Genomic_DNA"/>
</dbReference>
<protein>
    <recommendedName>
        <fullName evidence="1">chorismate mutase</fullName>
        <ecNumber evidence="1">5.4.99.5</ecNumber>
    </recommendedName>
</protein>
<dbReference type="GO" id="GO:0046417">
    <property type="term" value="P:chorismate metabolic process"/>
    <property type="evidence" value="ECO:0007669"/>
    <property type="project" value="InterPro"/>
</dbReference>
<evidence type="ECO:0000256" key="2">
    <source>
        <dbReference type="ARBA" id="ARBA00023235"/>
    </source>
</evidence>
<dbReference type="Pfam" id="PF01817">
    <property type="entry name" value="CM_2"/>
    <property type="match status" value="1"/>
</dbReference>
<keyword evidence="4" id="KW-0614">Plasmid</keyword>
<reference evidence="4" key="1">
    <citation type="journal article" date="2005" name="Mol. Microbiol.">
        <title>AIP56, a novel plasmid-encoded virulence factor of Photobacterium damselae subsp. piscicida with apoptogenic activity against sea bass macrophages and neutrophils.</title>
        <authorList>
            <person name="do Vale A."/>
            <person name="Silva M.T."/>
            <person name="dos Santos N.M."/>
            <person name="Nascimento D.S."/>
            <person name="Reis-Rodrigues P."/>
            <person name="Costa-Ramos C."/>
            <person name="Ellis A.E."/>
            <person name="Azevedo J.E."/>
        </authorList>
    </citation>
    <scope>NUCLEOTIDE SEQUENCE</scope>
    <source>
        <strain evidence="4">MT1415</strain>
        <plasmid evidence="4">pPHDP10</plasmid>
    </source>
</reference>
<evidence type="ECO:0000313" key="6">
    <source>
        <dbReference type="Proteomes" id="UP000516656"/>
    </source>
</evidence>
<dbReference type="GO" id="GO:0009697">
    <property type="term" value="P:salicylic acid biosynthetic process"/>
    <property type="evidence" value="ECO:0007669"/>
    <property type="project" value="TreeGrafter"/>
</dbReference>
<evidence type="ECO:0000313" key="5">
    <source>
        <dbReference type="EMBL" id="QOD59145.1"/>
    </source>
</evidence>
<geneLocation type="plasmid" evidence="4 6">
    <name>pPHDP10</name>
</geneLocation>
<name>Q2VL31_PHODP</name>
<dbReference type="InterPro" id="IPR002701">
    <property type="entry name" value="CM_II_prokaryot"/>
</dbReference>
<dbReference type="EMBL" id="DQ069059">
    <property type="protein sequence ID" value="ABA00996.1"/>
    <property type="molecule type" value="Genomic_DNA"/>
</dbReference>
<dbReference type="EC" id="5.4.99.5" evidence="1"/>
<dbReference type="Gene3D" id="1.20.59.10">
    <property type="entry name" value="Chorismate mutase"/>
    <property type="match status" value="1"/>
</dbReference>
<dbReference type="InterPro" id="IPR051331">
    <property type="entry name" value="Chorismate_mutase-related"/>
</dbReference>
<accession>Q2VL31</accession>
<reference evidence="5 6" key="2">
    <citation type="submission" date="2020-09" db="EMBL/GenBank/DDBJ databases">
        <title>Complete, closed and curated genome sequences of Photobacterium damselae subsp. piscicida isolates from Australia indicate localised evolution and additional plasmid-borne pathogenicity mechanisms.</title>
        <authorList>
            <person name="Baseggio L."/>
            <person name="Silayeva O."/>
            <person name="Buller N."/>
            <person name="Landos M."/>
            <person name="Engelstaedter J."/>
            <person name="Barnes A.C."/>
        </authorList>
    </citation>
    <scope>NUCLEOTIDE SEQUENCE [LARGE SCALE GENOMIC DNA]</scope>
    <source>
        <strain evidence="5 6">AS-16-0540-1</strain>
        <plasmid evidence="5 6">pPHDP10</plasmid>
    </source>
</reference>
<evidence type="ECO:0000313" key="4">
    <source>
        <dbReference type="EMBL" id="ABA00996.1"/>
    </source>
</evidence>
<sequence>MGNIILIFLLSAVTWPSHADELSNKIFNKINERMSLMPDVAIYKANNNLPIEDLEREALILKVSTSISEKRGLDVKSYQIFLGSLISSAKTIQYRVRAESASNKKDRLIARDLKAMVRPELLRLGDEINKDIYEYLRSGRNFSDCQYEYFKQIVTNPYLKESDKTVIFEALKQVRLKA</sequence>
<proteinExistence type="predicted"/>
<dbReference type="Proteomes" id="UP000516656">
    <property type="component" value="Plasmid pPHDP10"/>
</dbReference>
<dbReference type="AlphaFoldDB" id="Q2VL31"/>
<evidence type="ECO:0000259" key="3">
    <source>
        <dbReference type="PROSITE" id="PS51168"/>
    </source>
</evidence>
<gene>
    <name evidence="5" type="ORF">IC627_23220</name>
</gene>
<dbReference type="SUPFAM" id="SSF48600">
    <property type="entry name" value="Chorismate mutase II"/>
    <property type="match status" value="1"/>
</dbReference>
<organism evidence="4">
    <name type="scientific">Photobacterium damsela subsp. piscicida</name>
    <name type="common">Pasteurella piscicida</name>
    <dbReference type="NCBI Taxonomy" id="38294"/>
    <lineage>
        <taxon>Bacteria</taxon>
        <taxon>Pseudomonadati</taxon>
        <taxon>Pseudomonadota</taxon>
        <taxon>Gammaproteobacteria</taxon>
        <taxon>Vibrionales</taxon>
        <taxon>Vibrionaceae</taxon>
        <taxon>Photobacterium</taxon>
    </lineage>
</organism>
<dbReference type="PANTHER" id="PTHR38041">
    <property type="entry name" value="CHORISMATE MUTASE"/>
    <property type="match status" value="1"/>
</dbReference>
<dbReference type="InterPro" id="IPR036979">
    <property type="entry name" value="CM_dom_sf"/>
</dbReference>
<dbReference type="GO" id="GO:0004106">
    <property type="term" value="F:chorismate mutase activity"/>
    <property type="evidence" value="ECO:0007669"/>
    <property type="project" value="UniProtKB-EC"/>
</dbReference>
<evidence type="ECO:0000256" key="1">
    <source>
        <dbReference type="ARBA" id="ARBA00012404"/>
    </source>
</evidence>
<dbReference type="InterPro" id="IPR036263">
    <property type="entry name" value="Chorismate_II_sf"/>
</dbReference>
<dbReference type="PROSITE" id="PS51168">
    <property type="entry name" value="CHORISMATE_MUT_2"/>
    <property type="match status" value="1"/>
</dbReference>
<keyword evidence="2" id="KW-0413">Isomerase</keyword>
<dbReference type="PANTHER" id="PTHR38041:SF2">
    <property type="entry name" value="SECRETED CHORISMATE MUTASE"/>
    <property type="match status" value="1"/>
</dbReference>
<dbReference type="RefSeq" id="WP_012954633.1">
    <property type="nucleotide sequence ID" value="NZ_CP061867.1"/>
</dbReference>